<dbReference type="InterPro" id="IPR030457">
    <property type="entry name" value="ELO_CS"/>
</dbReference>
<dbReference type="PANTHER" id="PTHR11157:SF26">
    <property type="entry name" value="ELONGATION OF LONG CHAIN FATTY ACIDS PROTEIN 1"/>
    <property type="match status" value="1"/>
</dbReference>
<evidence type="ECO:0000256" key="4">
    <source>
        <dbReference type="ARBA" id="ARBA00022679"/>
    </source>
</evidence>
<reference evidence="13" key="1">
    <citation type="submission" date="2022-11" db="UniProtKB">
        <authorList>
            <consortium name="WormBaseParasite"/>
        </authorList>
    </citation>
    <scope>IDENTIFICATION</scope>
</reference>
<dbReference type="GO" id="GO:0005789">
    <property type="term" value="C:endoplasmic reticulum membrane"/>
    <property type="evidence" value="ECO:0007669"/>
    <property type="project" value="TreeGrafter"/>
</dbReference>
<evidence type="ECO:0000256" key="5">
    <source>
        <dbReference type="ARBA" id="ARBA00022692"/>
    </source>
</evidence>
<evidence type="ECO:0000256" key="8">
    <source>
        <dbReference type="ARBA" id="ARBA00023098"/>
    </source>
</evidence>
<dbReference type="Proteomes" id="UP000887578">
    <property type="component" value="Unplaced"/>
</dbReference>
<feature type="transmembrane region" description="Helical" evidence="11">
    <location>
        <begin position="219"/>
        <end position="238"/>
    </location>
</feature>
<feature type="transmembrane region" description="Helical" evidence="11">
    <location>
        <begin position="79"/>
        <end position="98"/>
    </location>
</feature>
<dbReference type="InterPro" id="IPR002076">
    <property type="entry name" value="ELO_fam"/>
</dbReference>
<feature type="transmembrane region" description="Helical" evidence="11">
    <location>
        <begin position="181"/>
        <end position="199"/>
    </location>
</feature>
<feature type="transmembrane region" description="Helical" evidence="11">
    <location>
        <begin position="155"/>
        <end position="175"/>
    </location>
</feature>
<name>A0A914PAF8_9BILA</name>
<evidence type="ECO:0000256" key="3">
    <source>
        <dbReference type="ARBA" id="ARBA00022516"/>
    </source>
</evidence>
<dbReference type="GO" id="GO:0042761">
    <property type="term" value="P:very long-chain fatty acid biosynthetic process"/>
    <property type="evidence" value="ECO:0007669"/>
    <property type="project" value="TreeGrafter"/>
</dbReference>
<sequence length="290" mass="34855">MFLDFDQNAIKENLTTLKFDVTKFWQILTAPTFPENEARTWVNDHFYLAIQISILYICVIFGTKLFMKNREPFQLRFPLITWNFFLAYFSILGTWNLTGDFFDSITKYGAINSLCLNRGFTSGTTGFWAWLFVISKLLELVDTVFLILRKRPLMFLHWYHHILTLIYMFYSYPYAPGFNRWGIYFNYFVHSFMYSYYFLQSMKIKIPRILAQLITSLQIVQFIISVFCILYLAFFIYFQGYQCDFEHKVFALAIFMDFTYLLLFINFFYQAYIKRGGKSKYQNQNGKKEI</sequence>
<feature type="transmembrane region" description="Helical" evidence="11">
    <location>
        <begin position="46"/>
        <end position="67"/>
    </location>
</feature>
<keyword evidence="5 11" id="KW-0812">Transmembrane</keyword>
<dbReference type="GO" id="GO:0030148">
    <property type="term" value="P:sphingolipid biosynthetic process"/>
    <property type="evidence" value="ECO:0007669"/>
    <property type="project" value="TreeGrafter"/>
</dbReference>
<dbReference type="Pfam" id="PF01151">
    <property type="entry name" value="ELO"/>
    <property type="match status" value="1"/>
</dbReference>
<keyword evidence="3 11" id="KW-0444">Lipid biosynthesis</keyword>
<evidence type="ECO:0000313" key="12">
    <source>
        <dbReference type="Proteomes" id="UP000887578"/>
    </source>
</evidence>
<comment type="pathway">
    <text evidence="2">Lipid metabolism; fatty acid biosynthesis.</text>
</comment>
<comment type="catalytic activity">
    <reaction evidence="11">
        <text>a very-long-chain acyl-CoA + malonyl-CoA + H(+) = a very-long-chain 3-oxoacyl-CoA + CO2 + CoA</text>
        <dbReference type="Rhea" id="RHEA:32727"/>
        <dbReference type="ChEBI" id="CHEBI:15378"/>
        <dbReference type="ChEBI" id="CHEBI:16526"/>
        <dbReference type="ChEBI" id="CHEBI:57287"/>
        <dbReference type="ChEBI" id="CHEBI:57384"/>
        <dbReference type="ChEBI" id="CHEBI:90725"/>
        <dbReference type="ChEBI" id="CHEBI:90736"/>
        <dbReference type="EC" id="2.3.1.199"/>
    </reaction>
</comment>
<dbReference type="GO" id="GO:0034626">
    <property type="term" value="P:fatty acid elongation, polyunsaturated fatty acid"/>
    <property type="evidence" value="ECO:0007669"/>
    <property type="project" value="TreeGrafter"/>
</dbReference>
<evidence type="ECO:0000256" key="6">
    <source>
        <dbReference type="ARBA" id="ARBA00022832"/>
    </source>
</evidence>
<keyword evidence="6 11" id="KW-0276">Fatty acid metabolism</keyword>
<keyword evidence="10 11" id="KW-0275">Fatty acid biosynthesis</keyword>
<dbReference type="GO" id="GO:0019367">
    <property type="term" value="P:fatty acid elongation, saturated fatty acid"/>
    <property type="evidence" value="ECO:0007669"/>
    <property type="project" value="TreeGrafter"/>
</dbReference>
<keyword evidence="7 11" id="KW-1133">Transmembrane helix</keyword>
<dbReference type="EC" id="2.3.1.199" evidence="11"/>
<keyword evidence="12" id="KW-1185">Reference proteome</keyword>
<evidence type="ECO:0000256" key="1">
    <source>
        <dbReference type="ARBA" id="ARBA00004141"/>
    </source>
</evidence>
<evidence type="ECO:0000256" key="11">
    <source>
        <dbReference type="RuleBase" id="RU361115"/>
    </source>
</evidence>
<keyword evidence="9 11" id="KW-0472">Membrane</keyword>
<evidence type="ECO:0000256" key="7">
    <source>
        <dbReference type="ARBA" id="ARBA00022989"/>
    </source>
</evidence>
<organism evidence="12 13">
    <name type="scientific">Panagrolaimus davidi</name>
    <dbReference type="NCBI Taxonomy" id="227884"/>
    <lineage>
        <taxon>Eukaryota</taxon>
        <taxon>Metazoa</taxon>
        <taxon>Ecdysozoa</taxon>
        <taxon>Nematoda</taxon>
        <taxon>Chromadorea</taxon>
        <taxon>Rhabditida</taxon>
        <taxon>Tylenchina</taxon>
        <taxon>Panagrolaimomorpha</taxon>
        <taxon>Panagrolaimoidea</taxon>
        <taxon>Panagrolaimidae</taxon>
        <taxon>Panagrolaimus</taxon>
    </lineage>
</organism>
<accession>A0A914PAF8</accession>
<evidence type="ECO:0000256" key="10">
    <source>
        <dbReference type="ARBA" id="ARBA00023160"/>
    </source>
</evidence>
<evidence type="ECO:0000256" key="9">
    <source>
        <dbReference type="ARBA" id="ARBA00023136"/>
    </source>
</evidence>
<evidence type="ECO:0000313" key="13">
    <source>
        <dbReference type="WBParaSite" id="PDA_v2.g14522.t1"/>
    </source>
</evidence>
<dbReference type="GO" id="GO:0009922">
    <property type="term" value="F:fatty acid elongase activity"/>
    <property type="evidence" value="ECO:0007669"/>
    <property type="project" value="UniProtKB-EC"/>
</dbReference>
<dbReference type="PANTHER" id="PTHR11157">
    <property type="entry name" value="FATTY ACID ACYL TRANSFERASE-RELATED"/>
    <property type="match status" value="1"/>
</dbReference>
<feature type="transmembrane region" description="Helical" evidence="11">
    <location>
        <begin position="250"/>
        <end position="269"/>
    </location>
</feature>
<feature type="transmembrane region" description="Helical" evidence="11">
    <location>
        <begin position="127"/>
        <end position="148"/>
    </location>
</feature>
<protein>
    <recommendedName>
        <fullName evidence="11">Elongation of very long chain fatty acids protein</fullName>
        <ecNumber evidence="11">2.3.1.199</ecNumber>
    </recommendedName>
    <alternativeName>
        <fullName evidence="11">Very-long-chain 3-oxoacyl-CoA synthase</fullName>
    </alternativeName>
</protein>
<dbReference type="AlphaFoldDB" id="A0A914PAF8"/>
<dbReference type="PROSITE" id="PS01188">
    <property type="entry name" value="ELO"/>
    <property type="match status" value="1"/>
</dbReference>
<comment type="subcellular location">
    <subcellularLocation>
        <location evidence="1">Membrane</location>
        <topology evidence="1">Multi-pass membrane protein</topology>
    </subcellularLocation>
</comment>
<dbReference type="GO" id="GO:0034625">
    <property type="term" value="P:fatty acid elongation, monounsaturated fatty acid"/>
    <property type="evidence" value="ECO:0007669"/>
    <property type="project" value="TreeGrafter"/>
</dbReference>
<keyword evidence="8 11" id="KW-0443">Lipid metabolism</keyword>
<keyword evidence="4 11" id="KW-0808">Transferase</keyword>
<evidence type="ECO:0000256" key="2">
    <source>
        <dbReference type="ARBA" id="ARBA00005194"/>
    </source>
</evidence>
<comment type="similarity">
    <text evidence="11">Belongs to the ELO family.</text>
</comment>
<proteinExistence type="inferred from homology"/>
<dbReference type="WBParaSite" id="PDA_v2.g14522.t1">
    <property type="protein sequence ID" value="PDA_v2.g14522.t1"/>
    <property type="gene ID" value="PDA_v2.g14522"/>
</dbReference>